<protein>
    <submittedName>
        <fullName evidence="1">Uncharacterized protein</fullName>
    </submittedName>
</protein>
<evidence type="ECO:0000313" key="1">
    <source>
        <dbReference type="EMBL" id="KAJ0103496.1"/>
    </source>
</evidence>
<dbReference type="EMBL" id="CM047899">
    <property type="protein sequence ID" value="KAJ0103496.1"/>
    <property type="molecule type" value="Genomic_DNA"/>
</dbReference>
<accession>A0ACC1BWQ8</accession>
<organism evidence="1 2">
    <name type="scientific">Pistacia atlantica</name>
    <dbReference type="NCBI Taxonomy" id="434234"/>
    <lineage>
        <taxon>Eukaryota</taxon>
        <taxon>Viridiplantae</taxon>
        <taxon>Streptophyta</taxon>
        <taxon>Embryophyta</taxon>
        <taxon>Tracheophyta</taxon>
        <taxon>Spermatophyta</taxon>
        <taxon>Magnoliopsida</taxon>
        <taxon>eudicotyledons</taxon>
        <taxon>Gunneridae</taxon>
        <taxon>Pentapetalae</taxon>
        <taxon>rosids</taxon>
        <taxon>malvids</taxon>
        <taxon>Sapindales</taxon>
        <taxon>Anacardiaceae</taxon>
        <taxon>Pistacia</taxon>
    </lineage>
</organism>
<name>A0ACC1BWQ8_9ROSI</name>
<sequence length="540" mass="60867">MISSAKLKSVDFYRKIPRDLTEASLSGAGLSIVAALAMVFLFGMELNNYLTVTTSTAVIVDRSTDGDFLRIDFNMSFPSLSCEFASVDVGDVLGTNRLNITKTIRKFSIDHDLKPTGSEFHSVPSSHFLKHGEEGDEESAEGSATLTASNFDSFSHQYPILVVNFFAPWCYWSKRLFNIAAESDISNDSDGPFICISAHVCMYKNSLFNLTLETIMGESSPNNKRQIAIQVVLYIFAFYRYDPEMDGRILLGKVDCTEEIDLCRRHHIQGYPSIRIFRKGSDLREDHGHHEHESYYGDRDTDSLVKTMEELVASIPREGSQKLALEDKSKNSAENAKRPAPKAGGCRIEGYVRVKKVPGNLIISARSGAHSFDTSQMNLSHVITHLSFGRILSPKVMSDVQRLIPYLGRSHDRLNGRSFINTRDFGANVTIEHYLQVVKTEVITTRFSTEHKLVEEYEYTAHSSLTQTVYIPVAKFHFELSPMQVLITENHKSFSHFITNVCAIIGGVFTVGCWDFGCNFAQYNQNDEKSRTRQEFLIEK</sequence>
<gene>
    <name evidence="1" type="ORF">Patl1_04292</name>
</gene>
<comment type="caution">
    <text evidence="1">The sequence shown here is derived from an EMBL/GenBank/DDBJ whole genome shotgun (WGS) entry which is preliminary data.</text>
</comment>
<evidence type="ECO:0000313" key="2">
    <source>
        <dbReference type="Proteomes" id="UP001164250"/>
    </source>
</evidence>
<reference evidence="2" key="1">
    <citation type="journal article" date="2023" name="G3 (Bethesda)">
        <title>Genome assembly and association tests identify interacting loci associated with vigor, precocity, and sex in interspecific pistachio rootstocks.</title>
        <authorList>
            <person name="Palmer W."/>
            <person name="Jacygrad E."/>
            <person name="Sagayaradj S."/>
            <person name="Cavanaugh K."/>
            <person name="Han R."/>
            <person name="Bertier L."/>
            <person name="Beede B."/>
            <person name="Kafkas S."/>
            <person name="Golino D."/>
            <person name="Preece J."/>
            <person name="Michelmore R."/>
        </authorList>
    </citation>
    <scope>NUCLEOTIDE SEQUENCE [LARGE SCALE GENOMIC DNA]</scope>
</reference>
<keyword evidence="2" id="KW-1185">Reference proteome</keyword>
<proteinExistence type="predicted"/>
<dbReference type="Proteomes" id="UP001164250">
    <property type="component" value="Chromosome 3"/>
</dbReference>